<accession>K6A0X9</accession>
<dbReference type="Pfam" id="PF00512">
    <property type="entry name" value="HisKA"/>
    <property type="match status" value="1"/>
</dbReference>
<evidence type="ECO:0000256" key="5">
    <source>
        <dbReference type="ARBA" id="ARBA00022777"/>
    </source>
</evidence>
<dbReference type="PRINTS" id="PR00344">
    <property type="entry name" value="BCTRLSENSOR"/>
</dbReference>
<evidence type="ECO:0000313" key="10">
    <source>
        <dbReference type="Proteomes" id="UP000006271"/>
    </source>
</evidence>
<dbReference type="InterPro" id="IPR050736">
    <property type="entry name" value="Sensor_HK_Regulatory"/>
</dbReference>
<dbReference type="SMART" id="SM00387">
    <property type="entry name" value="HATPase_c"/>
    <property type="match status" value="1"/>
</dbReference>
<name>K6A0X9_9BACT</name>
<dbReference type="InterPro" id="IPR013655">
    <property type="entry name" value="PAS_fold_3"/>
</dbReference>
<dbReference type="InterPro" id="IPR000014">
    <property type="entry name" value="PAS"/>
</dbReference>
<dbReference type="FunFam" id="3.30.565.10:FF:000006">
    <property type="entry name" value="Sensor histidine kinase WalK"/>
    <property type="match status" value="1"/>
</dbReference>
<dbReference type="SMART" id="SM00388">
    <property type="entry name" value="HisKA"/>
    <property type="match status" value="1"/>
</dbReference>
<dbReference type="SUPFAM" id="SSF55785">
    <property type="entry name" value="PYP-like sensor domain (PAS domain)"/>
    <property type="match status" value="2"/>
</dbReference>
<evidence type="ECO:0000256" key="3">
    <source>
        <dbReference type="ARBA" id="ARBA00022553"/>
    </source>
</evidence>
<protein>
    <recommendedName>
        <fullName evidence="2">histidine kinase</fullName>
        <ecNumber evidence="2">2.7.13.3</ecNumber>
    </recommendedName>
</protein>
<evidence type="ECO:0000256" key="2">
    <source>
        <dbReference type="ARBA" id="ARBA00012438"/>
    </source>
</evidence>
<keyword evidence="5" id="KW-0418">Kinase</keyword>
<dbReference type="Pfam" id="PF02518">
    <property type="entry name" value="HATPase_c"/>
    <property type="match status" value="1"/>
</dbReference>
<dbReference type="EMBL" id="AGZQ01000001">
    <property type="protein sequence ID" value="EKN17220.1"/>
    <property type="molecule type" value="Genomic_DNA"/>
</dbReference>
<dbReference type="CDD" id="cd00130">
    <property type="entry name" value="PAS"/>
    <property type="match status" value="1"/>
</dbReference>
<keyword evidence="3" id="KW-0597">Phosphoprotein</keyword>
<dbReference type="InterPro" id="IPR004358">
    <property type="entry name" value="Sig_transdc_His_kin-like_C"/>
</dbReference>
<dbReference type="HOGENOM" id="CLU_000445_89_13_10"/>
<dbReference type="SUPFAM" id="SSF55874">
    <property type="entry name" value="ATPase domain of HSP90 chaperone/DNA topoisomerase II/histidine kinase"/>
    <property type="match status" value="1"/>
</dbReference>
<dbReference type="CDD" id="cd16922">
    <property type="entry name" value="HATPase_EvgS-ArcB-TorS-like"/>
    <property type="match status" value="1"/>
</dbReference>
<evidence type="ECO:0000256" key="4">
    <source>
        <dbReference type="ARBA" id="ARBA00022679"/>
    </source>
</evidence>
<dbReference type="Proteomes" id="UP000006271">
    <property type="component" value="Unassembled WGS sequence"/>
</dbReference>
<proteinExistence type="predicted"/>
<organism evidence="9 10">
    <name type="scientific">Parabacteroides merdae CL03T12C32</name>
    <dbReference type="NCBI Taxonomy" id="999420"/>
    <lineage>
        <taxon>Bacteria</taxon>
        <taxon>Pseudomonadati</taxon>
        <taxon>Bacteroidota</taxon>
        <taxon>Bacteroidia</taxon>
        <taxon>Bacteroidales</taxon>
        <taxon>Tannerellaceae</taxon>
        <taxon>Parabacteroides</taxon>
    </lineage>
</organism>
<evidence type="ECO:0000313" key="9">
    <source>
        <dbReference type="EMBL" id="EKN17220.1"/>
    </source>
</evidence>
<dbReference type="CDD" id="cd00082">
    <property type="entry name" value="HisKA"/>
    <property type="match status" value="1"/>
</dbReference>
<keyword evidence="4" id="KW-0808">Transferase</keyword>
<dbReference type="Pfam" id="PF08447">
    <property type="entry name" value="PAS_3"/>
    <property type="match status" value="1"/>
</dbReference>
<reference evidence="9 10" key="1">
    <citation type="submission" date="2012-02" db="EMBL/GenBank/DDBJ databases">
        <title>The Genome Sequence of Parabacteroides merdae CL03T12C32.</title>
        <authorList>
            <consortium name="The Broad Institute Genome Sequencing Platform"/>
            <person name="Earl A."/>
            <person name="Ward D."/>
            <person name="Feldgarden M."/>
            <person name="Gevers D."/>
            <person name="Zitomersky N.L."/>
            <person name="Coyne M.J."/>
            <person name="Comstock L.E."/>
            <person name="Young S.K."/>
            <person name="Zeng Q."/>
            <person name="Gargeya S."/>
            <person name="Fitzgerald M."/>
            <person name="Haas B."/>
            <person name="Abouelleil A."/>
            <person name="Alvarado L."/>
            <person name="Arachchi H.M."/>
            <person name="Berlin A."/>
            <person name="Chapman S.B."/>
            <person name="Gearin G."/>
            <person name="Goldberg J."/>
            <person name="Griggs A."/>
            <person name="Gujja S."/>
            <person name="Hansen M."/>
            <person name="Heiman D."/>
            <person name="Howarth C."/>
            <person name="Larimer J."/>
            <person name="Lui A."/>
            <person name="MacDonald P.J.P."/>
            <person name="McCowen C."/>
            <person name="Montmayeur A."/>
            <person name="Murphy C."/>
            <person name="Neiman D."/>
            <person name="Pearson M."/>
            <person name="Priest M."/>
            <person name="Roberts A."/>
            <person name="Saif S."/>
            <person name="Shea T."/>
            <person name="Sisk P."/>
            <person name="Stolte C."/>
            <person name="Sykes S."/>
            <person name="Wortman J."/>
            <person name="Nusbaum C."/>
            <person name="Birren B."/>
        </authorList>
    </citation>
    <scope>NUCLEOTIDE SEQUENCE [LARGE SCALE GENOMIC DNA]</scope>
    <source>
        <strain evidence="9 10">CL03T12C32</strain>
    </source>
</reference>
<evidence type="ECO:0000259" key="8">
    <source>
        <dbReference type="PROSITE" id="PS50112"/>
    </source>
</evidence>
<dbReference type="PANTHER" id="PTHR43711">
    <property type="entry name" value="TWO-COMPONENT HISTIDINE KINASE"/>
    <property type="match status" value="1"/>
</dbReference>
<dbReference type="InterPro" id="IPR003661">
    <property type="entry name" value="HisK_dim/P_dom"/>
</dbReference>
<dbReference type="Gene3D" id="3.30.565.10">
    <property type="entry name" value="Histidine kinase-like ATPase, C-terminal domain"/>
    <property type="match status" value="1"/>
</dbReference>
<keyword evidence="6" id="KW-0902">Two-component regulatory system</keyword>
<dbReference type="PATRIC" id="fig|999420.3.peg.59"/>
<dbReference type="AlphaFoldDB" id="K6A0X9"/>
<dbReference type="InterPro" id="IPR003594">
    <property type="entry name" value="HATPase_dom"/>
</dbReference>
<dbReference type="InterPro" id="IPR036890">
    <property type="entry name" value="HATPase_C_sf"/>
</dbReference>
<comment type="caution">
    <text evidence="9">The sequence shown here is derived from an EMBL/GenBank/DDBJ whole genome shotgun (WGS) entry which is preliminary data.</text>
</comment>
<dbReference type="PROSITE" id="PS50112">
    <property type="entry name" value="PAS"/>
    <property type="match status" value="1"/>
</dbReference>
<sequence>MQHNRHHMQKTDMPHFPTHNPLKKELNLENIYQKLPIGIELYDEEGNLIDLNETDEQLFAIKRTDIIGINLFENPNFPTDQICRLKKGEEVAFDCKYAFDKIKTNRYYHIDPRQENTILYLSIKCLPLKDKDENIYGYIIMFSDETEKYKKIEETNELFNKLKTVIGDGDSLMWEYDIKEDKMHIDLELRDPAKPSKLKECSLTSRKDFYQLVHPDDRQRVLTEAFDKLVKGEIKGYTAQYRRLFRNEYIWVKAFVQPYKYDENGKPLKILYYLTDITNEINIREKLRAAEQERHQKNIELAKAQESNKLKSMFLANMSHEIRTPLNAIVGFSSLLADMQEEDMDERHFYVDIINKNSDLLLQLINDILDFSKIEAGTFDIHLKKFDFKEICEEIYAVHTLKIPDHVRFSFNRDLPSVKLNSDPKRRTQVISNFLTNAIKFTSYGEIKLDYRLEEDKIYVSVTDTGIGISEEACKNIFDRFVKLNAHKQGTGLGLSISKSIIEKLGGKIGVCSTLGKGSTFWFTLPLAANGVSDTR</sequence>
<feature type="domain" description="Histidine kinase" evidence="7">
    <location>
        <begin position="317"/>
        <end position="529"/>
    </location>
</feature>
<dbReference type="InterPro" id="IPR035965">
    <property type="entry name" value="PAS-like_dom_sf"/>
</dbReference>
<dbReference type="PANTHER" id="PTHR43711:SF31">
    <property type="entry name" value="HISTIDINE KINASE"/>
    <property type="match status" value="1"/>
</dbReference>
<evidence type="ECO:0000259" key="7">
    <source>
        <dbReference type="PROSITE" id="PS50109"/>
    </source>
</evidence>
<dbReference type="Gene3D" id="1.10.287.130">
    <property type="match status" value="1"/>
</dbReference>
<evidence type="ECO:0000256" key="6">
    <source>
        <dbReference type="ARBA" id="ARBA00023012"/>
    </source>
</evidence>
<dbReference type="InterPro" id="IPR005467">
    <property type="entry name" value="His_kinase_dom"/>
</dbReference>
<evidence type="ECO:0000256" key="1">
    <source>
        <dbReference type="ARBA" id="ARBA00000085"/>
    </source>
</evidence>
<dbReference type="InterPro" id="IPR036097">
    <property type="entry name" value="HisK_dim/P_sf"/>
</dbReference>
<dbReference type="GO" id="GO:0000155">
    <property type="term" value="F:phosphorelay sensor kinase activity"/>
    <property type="evidence" value="ECO:0007669"/>
    <property type="project" value="InterPro"/>
</dbReference>
<dbReference type="Gene3D" id="3.30.450.20">
    <property type="entry name" value="PAS domain"/>
    <property type="match status" value="2"/>
</dbReference>
<dbReference type="SUPFAM" id="SSF47384">
    <property type="entry name" value="Homodimeric domain of signal transducing histidine kinase"/>
    <property type="match status" value="1"/>
</dbReference>
<comment type="catalytic activity">
    <reaction evidence="1">
        <text>ATP + protein L-histidine = ADP + protein N-phospho-L-histidine.</text>
        <dbReference type="EC" id="2.7.13.3"/>
    </reaction>
</comment>
<gene>
    <name evidence="9" type="ORF">HMPREF1060_00057</name>
</gene>
<dbReference type="RefSeq" id="WP_005642112.1">
    <property type="nucleotide sequence ID" value="NZ_JH976452.1"/>
</dbReference>
<feature type="domain" description="PAS" evidence="8">
    <location>
        <begin position="24"/>
        <end position="68"/>
    </location>
</feature>
<dbReference type="EC" id="2.7.13.3" evidence="2"/>
<dbReference type="PROSITE" id="PS50109">
    <property type="entry name" value="HIS_KIN"/>
    <property type="match status" value="1"/>
</dbReference>
<dbReference type="Pfam" id="PF13426">
    <property type="entry name" value="PAS_9"/>
    <property type="match status" value="1"/>
</dbReference>